<accession>A0AAV8ZKF4</accession>
<dbReference type="Proteomes" id="UP001162156">
    <property type="component" value="Unassembled WGS sequence"/>
</dbReference>
<dbReference type="EMBL" id="JANEYF010001191">
    <property type="protein sequence ID" value="KAJ8965678.1"/>
    <property type="molecule type" value="Genomic_DNA"/>
</dbReference>
<evidence type="ECO:0000313" key="1">
    <source>
        <dbReference type="EMBL" id="KAJ8965678.1"/>
    </source>
</evidence>
<protein>
    <submittedName>
        <fullName evidence="1">Uncharacterized protein</fullName>
    </submittedName>
</protein>
<proteinExistence type="predicted"/>
<organism evidence="1 2">
    <name type="scientific">Rhamnusium bicolor</name>
    <dbReference type="NCBI Taxonomy" id="1586634"/>
    <lineage>
        <taxon>Eukaryota</taxon>
        <taxon>Metazoa</taxon>
        <taxon>Ecdysozoa</taxon>
        <taxon>Arthropoda</taxon>
        <taxon>Hexapoda</taxon>
        <taxon>Insecta</taxon>
        <taxon>Pterygota</taxon>
        <taxon>Neoptera</taxon>
        <taxon>Endopterygota</taxon>
        <taxon>Coleoptera</taxon>
        <taxon>Polyphaga</taxon>
        <taxon>Cucujiformia</taxon>
        <taxon>Chrysomeloidea</taxon>
        <taxon>Cerambycidae</taxon>
        <taxon>Lepturinae</taxon>
        <taxon>Rhagiini</taxon>
        <taxon>Rhamnusium</taxon>
    </lineage>
</organism>
<dbReference type="AlphaFoldDB" id="A0AAV8ZKF4"/>
<reference evidence="1" key="1">
    <citation type="journal article" date="2023" name="Insect Mol. Biol.">
        <title>Genome sequencing provides insights into the evolution of gene families encoding plant cell wall-degrading enzymes in longhorned beetles.</title>
        <authorList>
            <person name="Shin N.R."/>
            <person name="Okamura Y."/>
            <person name="Kirsch R."/>
            <person name="Pauchet Y."/>
        </authorList>
    </citation>
    <scope>NUCLEOTIDE SEQUENCE</scope>
    <source>
        <strain evidence="1">RBIC_L_NR</strain>
    </source>
</reference>
<evidence type="ECO:0000313" key="2">
    <source>
        <dbReference type="Proteomes" id="UP001162156"/>
    </source>
</evidence>
<keyword evidence="2" id="KW-1185">Reference proteome</keyword>
<comment type="caution">
    <text evidence="1">The sequence shown here is derived from an EMBL/GenBank/DDBJ whole genome shotgun (WGS) entry which is preliminary data.</text>
</comment>
<sequence length="59" mass="6759">MLLSDNVDISKAKMICFIIQSFLTMPGGNGENWGKKQSSMFSMSNIYPCIYLGTWWKFV</sequence>
<name>A0AAV8ZKF4_9CUCU</name>
<gene>
    <name evidence="1" type="ORF">NQ314_003960</name>
</gene>